<dbReference type="STRING" id="1423770.FD29_GL000209"/>
<dbReference type="EMBL" id="AZEZ01000055">
    <property type="protein sequence ID" value="KRL44163.1"/>
    <property type="molecule type" value="Genomic_DNA"/>
</dbReference>
<dbReference type="InterPro" id="IPR036390">
    <property type="entry name" value="WH_DNA-bd_sf"/>
</dbReference>
<dbReference type="PANTHER" id="PTHR33169">
    <property type="entry name" value="PADR-FAMILY TRANSCRIPTIONAL REGULATOR"/>
    <property type="match status" value="1"/>
</dbReference>
<comment type="caution">
    <text evidence="2">The sequence shown here is derived from an EMBL/GenBank/DDBJ whole genome shotgun (WGS) entry which is preliminary data.</text>
</comment>
<dbReference type="OrthoDB" id="9808017at2"/>
<feature type="domain" description="Transcription regulator PadR N-terminal" evidence="1">
    <location>
        <begin position="14"/>
        <end position="83"/>
    </location>
</feature>
<dbReference type="Pfam" id="PF03551">
    <property type="entry name" value="PadR"/>
    <property type="match status" value="1"/>
</dbReference>
<evidence type="ECO:0000313" key="3">
    <source>
        <dbReference type="Proteomes" id="UP000050872"/>
    </source>
</evidence>
<dbReference type="InterPro" id="IPR005149">
    <property type="entry name" value="Tscrpt_reg_PadR_N"/>
</dbReference>
<reference evidence="2 3" key="1">
    <citation type="journal article" date="2015" name="Genome Announc.">
        <title>Expanding the biotechnology potential of lactobacilli through comparative genomics of 213 strains and associated genera.</title>
        <authorList>
            <person name="Sun Z."/>
            <person name="Harris H.M."/>
            <person name="McCann A."/>
            <person name="Guo C."/>
            <person name="Argimon S."/>
            <person name="Zhang W."/>
            <person name="Yang X."/>
            <person name="Jeffery I.B."/>
            <person name="Cooney J.C."/>
            <person name="Kagawa T.F."/>
            <person name="Liu W."/>
            <person name="Song Y."/>
            <person name="Salvetti E."/>
            <person name="Wrobel A."/>
            <person name="Rasinkangas P."/>
            <person name="Parkhill J."/>
            <person name="Rea M.C."/>
            <person name="O'Sullivan O."/>
            <person name="Ritari J."/>
            <person name="Douillard F.P."/>
            <person name="Paul Ross R."/>
            <person name="Yang R."/>
            <person name="Briner A.E."/>
            <person name="Felis G.E."/>
            <person name="de Vos W.M."/>
            <person name="Barrangou R."/>
            <person name="Klaenhammer T.R."/>
            <person name="Caufield P.W."/>
            <person name="Cui Y."/>
            <person name="Zhang H."/>
            <person name="O'Toole P.W."/>
        </authorList>
    </citation>
    <scope>NUCLEOTIDE SEQUENCE [LARGE SCALE GENOMIC DNA]</scope>
    <source>
        <strain evidence="2 3">DSM 14500</strain>
    </source>
</reference>
<dbReference type="PATRIC" id="fig|1423770.3.peg.208"/>
<dbReference type="AlphaFoldDB" id="A0A0R1QSI3"/>
<dbReference type="Gene3D" id="1.10.10.10">
    <property type="entry name" value="Winged helix-like DNA-binding domain superfamily/Winged helix DNA-binding domain"/>
    <property type="match status" value="1"/>
</dbReference>
<protein>
    <submittedName>
        <fullName evidence="2">PadR family transcriptional regulator, regulatory protein PadR</fullName>
    </submittedName>
</protein>
<sequence length="105" mass="12400">MAIQVSTEILEGSVLALLTNEDYYGYAITREIKKVFPISESTMYPILRRLKKEDWLSTYDEAYEGRNRRYYQITDLGKERLEQIRDNWQELKAATDAILEGKNEE</sequence>
<accession>A0A0R1QSI3</accession>
<evidence type="ECO:0000259" key="1">
    <source>
        <dbReference type="Pfam" id="PF03551"/>
    </source>
</evidence>
<dbReference type="SUPFAM" id="SSF46785">
    <property type="entry name" value="Winged helix' DNA-binding domain"/>
    <property type="match status" value="1"/>
</dbReference>
<dbReference type="InterPro" id="IPR036388">
    <property type="entry name" value="WH-like_DNA-bd_sf"/>
</dbReference>
<dbReference type="InterPro" id="IPR052509">
    <property type="entry name" value="Metal_resp_DNA-bind_regulator"/>
</dbReference>
<evidence type="ECO:0000313" key="2">
    <source>
        <dbReference type="EMBL" id="KRL44163.1"/>
    </source>
</evidence>
<dbReference type="PANTHER" id="PTHR33169:SF14">
    <property type="entry name" value="TRANSCRIPTIONAL REGULATOR RV3488"/>
    <property type="match status" value="1"/>
</dbReference>
<gene>
    <name evidence="2" type="ORF">FD29_GL000209</name>
</gene>
<dbReference type="RefSeq" id="WP_057887919.1">
    <property type="nucleotide sequence ID" value="NZ_AZEZ01000055.1"/>
</dbReference>
<proteinExistence type="predicted"/>
<keyword evidence="3" id="KW-1185">Reference proteome</keyword>
<organism evidence="2 3">
    <name type="scientific">Companilactobacillus mindensis DSM 14500</name>
    <dbReference type="NCBI Taxonomy" id="1423770"/>
    <lineage>
        <taxon>Bacteria</taxon>
        <taxon>Bacillati</taxon>
        <taxon>Bacillota</taxon>
        <taxon>Bacilli</taxon>
        <taxon>Lactobacillales</taxon>
        <taxon>Lactobacillaceae</taxon>
        <taxon>Companilactobacillus</taxon>
    </lineage>
</organism>
<name>A0A0R1QSI3_9LACO</name>
<dbReference type="Proteomes" id="UP000050872">
    <property type="component" value="Unassembled WGS sequence"/>
</dbReference>